<evidence type="ECO:0000313" key="3">
    <source>
        <dbReference type="Proteomes" id="UP000531561"/>
    </source>
</evidence>
<proteinExistence type="predicted"/>
<evidence type="ECO:0000313" key="2">
    <source>
        <dbReference type="EMBL" id="KAF5868266.1"/>
    </source>
</evidence>
<dbReference type="AlphaFoldDB" id="A0A8H6AJ59"/>
<dbReference type="RefSeq" id="XP_037187215.1">
    <property type="nucleotide sequence ID" value="XM_037337835.1"/>
</dbReference>
<keyword evidence="3" id="KW-1185">Reference proteome</keyword>
<organism evidence="2 3">
    <name type="scientific">Botrytis fragariae</name>
    <dbReference type="NCBI Taxonomy" id="1964551"/>
    <lineage>
        <taxon>Eukaryota</taxon>
        <taxon>Fungi</taxon>
        <taxon>Dikarya</taxon>
        <taxon>Ascomycota</taxon>
        <taxon>Pezizomycotina</taxon>
        <taxon>Leotiomycetes</taxon>
        <taxon>Helotiales</taxon>
        <taxon>Sclerotiniaceae</taxon>
        <taxon>Botrytis</taxon>
    </lineage>
</organism>
<comment type="caution">
    <text evidence="2">The sequence shown here is derived from an EMBL/GenBank/DDBJ whole genome shotgun (WGS) entry which is preliminary data.</text>
</comment>
<reference evidence="2 3" key="1">
    <citation type="journal article" date="2020" name="Phytopathology">
        <title>A high-quality genome resource of Botrytis fragariae, a new and rapidly spreading fungal pathogen causing strawberry gray mold in the U.S.A.</title>
        <authorList>
            <person name="Wu Y."/>
            <person name="Saski C.A."/>
            <person name="Schnabel G."/>
            <person name="Xiao S."/>
            <person name="Hu M."/>
        </authorList>
    </citation>
    <scope>NUCLEOTIDE SEQUENCE [LARGE SCALE GENOMIC DNA]</scope>
    <source>
        <strain evidence="2 3">BVB16</strain>
    </source>
</reference>
<accession>A0A8H6AJ59</accession>
<name>A0A8H6AJ59_9HELO</name>
<dbReference type="EMBL" id="JABFCT010000026">
    <property type="protein sequence ID" value="KAF5868266.1"/>
    <property type="molecule type" value="Genomic_DNA"/>
</dbReference>
<protein>
    <submittedName>
        <fullName evidence="2">Uncharacterized protein</fullName>
    </submittedName>
</protein>
<gene>
    <name evidence="2" type="ORF">Bfra_007463</name>
</gene>
<feature type="region of interest" description="Disordered" evidence="1">
    <location>
        <begin position="17"/>
        <end position="46"/>
    </location>
</feature>
<dbReference type="Proteomes" id="UP000531561">
    <property type="component" value="Unassembled WGS sequence"/>
</dbReference>
<dbReference type="GeneID" id="59261527"/>
<evidence type="ECO:0000256" key="1">
    <source>
        <dbReference type="SAM" id="MobiDB-lite"/>
    </source>
</evidence>
<dbReference type="OrthoDB" id="3532208at2759"/>
<sequence length="161" mass="18572">MTTPSYDPRTDALDAWSSESNVFPRNPSDPSYPGSLDPNTIQIPDPRIFNPNPNYSRYPIPYIGIPYAEWEKEMKKKLKAYSDARFSIRMAYVLSRLGEKPRAYLEVRMSIHKKFEFKNTDEMFEVLEKVYGGVCGGMKERMNAEVGSENGEGVVRWREDS</sequence>